<protein>
    <submittedName>
        <fullName evidence="1">Uncharacterized protein</fullName>
    </submittedName>
</protein>
<proteinExistence type="predicted"/>
<dbReference type="Proteomes" id="UP000192491">
    <property type="component" value="Unassembled WGS sequence"/>
</dbReference>
<evidence type="ECO:0000313" key="1">
    <source>
        <dbReference type="EMBL" id="OQX03884.1"/>
    </source>
</evidence>
<organism evidence="1 2">
    <name type="scientific">Thiothrix lacustris</name>
    <dbReference type="NCBI Taxonomy" id="525917"/>
    <lineage>
        <taxon>Bacteria</taxon>
        <taxon>Pseudomonadati</taxon>
        <taxon>Pseudomonadota</taxon>
        <taxon>Gammaproteobacteria</taxon>
        <taxon>Thiotrichales</taxon>
        <taxon>Thiotrichaceae</taxon>
        <taxon>Thiothrix</taxon>
    </lineage>
</organism>
<reference evidence="1 2" key="1">
    <citation type="submission" date="2017-01" db="EMBL/GenBank/DDBJ databases">
        <title>Novel large sulfur bacteria in the metagenomes of groundwater-fed chemosynthetic microbial mats in the Lake Huron basin.</title>
        <authorList>
            <person name="Sharrar A.M."/>
            <person name="Flood B.E."/>
            <person name="Bailey J.V."/>
            <person name="Jones D.S."/>
            <person name="Biddanda B."/>
            <person name="Ruberg S.A."/>
            <person name="Marcus D.N."/>
            <person name="Dick G.J."/>
        </authorList>
    </citation>
    <scope>NUCLEOTIDE SEQUENCE [LARGE SCALE GENOMIC DNA]</scope>
    <source>
        <strain evidence="1">A8</strain>
    </source>
</reference>
<dbReference type="AlphaFoldDB" id="A0A1Y1QEQ2"/>
<comment type="caution">
    <text evidence="1">The sequence shown here is derived from an EMBL/GenBank/DDBJ whole genome shotgun (WGS) entry which is preliminary data.</text>
</comment>
<accession>A0A1Y1QEQ2</accession>
<evidence type="ECO:0000313" key="2">
    <source>
        <dbReference type="Proteomes" id="UP000192491"/>
    </source>
</evidence>
<gene>
    <name evidence="1" type="ORF">BWK73_38000</name>
</gene>
<dbReference type="EMBL" id="MTEJ01000373">
    <property type="protein sequence ID" value="OQX03884.1"/>
    <property type="molecule type" value="Genomic_DNA"/>
</dbReference>
<sequence>MFKGLINKAKAIKDSVEFSDAFNTAKQLANDGLDKAKTIKETVESSDTLSSAKQFASNGLDNSKLIANDAFDKYWPKAEDIIVNGLLSTAEEKLKDDQMLENMIEKAYEVLPTAVRLILPRTKFIEFSMKRRDPILIKVQEYKAKKESGLLPIEHLSNETPSSIISQKEI</sequence>
<name>A0A1Y1QEQ2_9GAMM</name>